<dbReference type="PANTHER" id="PTHR11552:SF123">
    <property type="entry name" value="GMC OXIDOREDUCTASE (AFU_ORTHOLOGUE AFUA_2G01770)-RELATED"/>
    <property type="match status" value="1"/>
</dbReference>
<dbReference type="PANTHER" id="PTHR11552">
    <property type="entry name" value="GLUCOSE-METHANOL-CHOLINE GMC OXIDOREDUCTASE"/>
    <property type="match status" value="1"/>
</dbReference>
<accession>A0AAD9ZCW8</accession>
<feature type="compositionally biased region" description="Basic and acidic residues" evidence="8">
    <location>
        <begin position="84"/>
        <end position="96"/>
    </location>
</feature>
<reference evidence="10" key="1">
    <citation type="submission" date="2022-11" db="EMBL/GenBank/DDBJ databases">
        <title>Chromosomal genome sequence assembly and mating type (MAT) locus characterization of the leprose asexual lichenized fungus Lepraria neglecta (Nyl.) Erichsen.</title>
        <authorList>
            <person name="Allen J.L."/>
            <person name="Pfeffer B."/>
        </authorList>
    </citation>
    <scope>NUCLEOTIDE SEQUENCE</scope>
    <source>
        <strain evidence="10">Allen 5258</strain>
    </source>
</reference>
<dbReference type="AlphaFoldDB" id="A0AAD9ZCW8"/>
<dbReference type="InterPro" id="IPR036188">
    <property type="entry name" value="FAD/NAD-bd_sf"/>
</dbReference>
<gene>
    <name evidence="10" type="ORF">OEA41_007304</name>
</gene>
<dbReference type="Gene3D" id="3.30.560.10">
    <property type="entry name" value="Glucose Oxidase, domain 3"/>
    <property type="match status" value="1"/>
</dbReference>
<dbReference type="GO" id="GO:0050660">
    <property type="term" value="F:flavin adenine dinucleotide binding"/>
    <property type="evidence" value="ECO:0007669"/>
    <property type="project" value="InterPro"/>
</dbReference>
<evidence type="ECO:0000256" key="8">
    <source>
        <dbReference type="SAM" id="MobiDB-lite"/>
    </source>
</evidence>
<evidence type="ECO:0000256" key="3">
    <source>
        <dbReference type="ARBA" id="ARBA00022630"/>
    </source>
</evidence>
<dbReference type="Gene3D" id="3.50.50.60">
    <property type="entry name" value="FAD/NAD(P)-binding domain"/>
    <property type="match status" value="2"/>
</dbReference>
<dbReference type="Proteomes" id="UP001276659">
    <property type="component" value="Unassembled WGS sequence"/>
</dbReference>
<organism evidence="10 11">
    <name type="scientific">Lepraria neglecta</name>
    <dbReference type="NCBI Taxonomy" id="209136"/>
    <lineage>
        <taxon>Eukaryota</taxon>
        <taxon>Fungi</taxon>
        <taxon>Dikarya</taxon>
        <taxon>Ascomycota</taxon>
        <taxon>Pezizomycotina</taxon>
        <taxon>Lecanoromycetes</taxon>
        <taxon>OSLEUM clade</taxon>
        <taxon>Lecanoromycetidae</taxon>
        <taxon>Lecanorales</taxon>
        <taxon>Lecanorineae</taxon>
        <taxon>Stereocaulaceae</taxon>
        <taxon>Lepraria</taxon>
    </lineage>
</organism>
<evidence type="ECO:0000313" key="10">
    <source>
        <dbReference type="EMBL" id="KAK3175982.1"/>
    </source>
</evidence>
<feature type="active site" description="Proton donor" evidence="6">
    <location>
        <position position="442"/>
    </location>
</feature>
<comment type="caution">
    <text evidence="10">The sequence shown here is derived from an EMBL/GenBank/DDBJ whole genome shotgun (WGS) entry which is preliminary data.</text>
</comment>
<evidence type="ECO:0000256" key="4">
    <source>
        <dbReference type="ARBA" id="ARBA00022827"/>
    </source>
</evidence>
<evidence type="ECO:0000256" key="6">
    <source>
        <dbReference type="PIRSR" id="PIRSR000137-1"/>
    </source>
</evidence>
<evidence type="ECO:0000256" key="1">
    <source>
        <dbReference type="ARBA" id="ARBA00001974"/>
    </source>
</evidence>
<dbReference type="InterPro" id="IPR027424">
    <property type="entry name" value="Glucose_Oxidase_domain_2"/>
</dbReference>
<dbReference type="InterPro" id="IPR007867">
    <property type="entry name" value="GMC_OxRtase_C"/>
</dbReference>
<dbReference type="SUPFAM" id="SSF54373">
    <property type="entry name" value="FAD-linked reductases, C-terminal domain"/>
    <property type="match status" value="1"/>
</dbReference>
<sequence length="500" mass="54323">MIDYLILGGGLSGCVLASRLKEYNSSLNITLVEAGPDEHEHPLISEPMAWTRGDRADYDLFGRLVGDKRWSYDGLLPYFKKTENHHDTNADPDQHGFEGPIHTTPANTRTYPLTEKLRPAWLKIGLQPNKDHNAGDNKGMAPHIENWRDGKRQAAGKAYGLQGINVITNAVVKRVILADGSSGRKKAVGAELTSGQILKTNKEVIVCCGAIRTPQLLMLSGIGPADELKKHDIQQLVDSPEVGRNLSDHGAVTQFYKIRNPELGLCAPHPAFNHPSYADGFPTDYVITGSAPAAAIKEAILADEGSVDDHHPHLHPPRSHYELIPMYAPTETPLTDMNIPFDGSIISIGIINFLPTSRGTVSLGSADPAADPLVNPNYWSTNVDRAIIRGALRRNMSAFETLEANAVVVGEVPPKGYPQLTSESTDEEIDARVRRCVSSFFHTAGTASMGKVVDTECRVFGMDALRVVDMSVLPTPVSAHYMVAAYAVAEQMAAIIAEKT</sequence>
<name>A0AAD9ZCW8_9LECA</name>
<evidence type="ECO:0000256" key="7">
    <source>
        <dbReference type="PIRSR" id="PIRSR000137-2"/>
    </source>
</evidence>
<dbReference type="SUPFAM" id="SSF51905">
    <property type="entry name" value="FAD/NAD(P)-binding domain"/>
    <property type="match status" value="1"/>
</dbReference>
<dbReference type="PROSITE" id="PS00624">
    <property type="entry name" value="GMC_OXRED_2"/>
    <property type="match status" value="1"/>
</dbReference>
<feature type="domain" description="Glucose-methanol-choline oxidoreductase N-terminal" evidence="9">
    <location>
        <begin position="209"/>
        <end position="223"/>
    </location>
</feature>
<dbReference type="PIRSF" id="PIRSF000137">
    <property type="entry name" value="Alcohol_oxidase"/>
    <property type="match status" value="1"/>
</dbReference>
<feature type="active site" description="Proton acceptor" evidence="6">
    <location>
        <position position="480"/>
    </location>
</feature>
<keyword evidence="11" id="KW-1185">Reference proteome</keyword>
<dbReference type="EMBL" id="JASNWA010000004">
    <property type="protein sequence ID" value="KAK3175982.1"/>
    <property type="molecule type" value="Genomic_DNA"/>
</dbReference>
<evidence type="ECO:0000259" key="9">
    <source>
        <dbReference type="PROSITE" id="PS00624"/>
    </source>
</evidence>
<feature type="binding site" evidence="7">
    <location>
        <position position="172"/>
    </location>
    <ligand>
        <name>FAD</name>
        <dbReference type="ChEBI" id="CHEBI:57692"/>
    </ligand>
</feature>
<comment type="cofactor">
    <cofactor evidence="1 7">
        <name>FAD</name>
        <dbReference type="ChEBI" id="CHEBI:57692"/>
    </cofactor>
</comment>
<dbReference type="GO" id="GO:0016614">
    <property type="term" value="F:oxidoreductase activity, acting on CH-OH group of donors"/>
    <property type="evidence" value="ECO:0007669"/>
    <property type="project" value="InterPro"/>
</dbReference>
<comment type="similarity">
    <text evidence="2">Belongs to the GMC oxidoreductase family.</text>
</comment>
<dbReference type="Gene3D" id="4.10.450.10">
    <property type="entry name" value="Glucose Oxidase, domain 2"/>
    <property type="match status" value="1"/>
</dbReference>
<keyword evidence="5" id="KW-0560">Oxidoreductase</keyword>
<evidence type="ECO:0000256" key="5">
    <source>
        <dbReference type="ARBA" id="ARBA00023002"/>
    </source>
</evidence>
<feature type="region of interest" description="Disordered" evidence="8">
    <location>
        <begin position="84"/>
        <end position="108"/>
    </location>
</feature>
<protein>
    <recommendedName>
        <fullName evidence="9">Glucose-methanol-choline oxidoreductase N-terminal domain-containing protein</fullName>
    </recommendedName>
</protein>
<dbReference type="Pfam" id="PF05199">
    <property type="entry name" value="GMC_oxred_C"/>
    <property type="match status" value="1"/>
</dbReference>
<keyword evidence="4 7" id="KW-0274">FAD</keyword>
<dbReference type="InterPro" id="IPR000172">
    <property type="entry name" value="GMC_OxRdtase_N"/>
</dbReference>
<proteinExistence type="inferred from homology"/>
<keyword evidence="3" id="KW-0285">Flavoprotein</keyword>
<evidence type="ECO:0000313" key="11">
    <source>
        <dbReference type="Proteomes" id="UP001276659"/>
    </source>
</evidence>
<evidence type="ECO:0000256" key="2">
    <source>
        <dbReference type="ARBA" id="ARBA00010790"/>
    </source>
</evidence>
<dbReference type="InterPro" id="IPR012132">
    <property type="entry name" value="GMC_OxRdtase"/>
</dbReference>
<dbReference type="Pfam" id="PF00732">
    <property type="entry name" value="GMC_oxred_N"/>
    <property type="match status" value="1"/>
</dbReference>